<keyword evidence="2" id="KW-1185">Reference proteome</keyword>
<dbReference type="Proteomes" id="UP000307720">
    <property type="component" value="Unassembled WGS sequence"/>
</dbReference>
<reference evidence="1" key="1">
    <citation type="submission" date="2019-04" db="EMBL/GenBank/DDBJ databases">
        <title>Microbes associate with the intestines of laboratory mice.</title>
        <authorList>
            <person name="Navarre W."/>
            <person name="Wong E."/>
            <person name="Huang K."/>
            <person name="Tropini C."/>
            <person name="Ng K."/>
            <person name="Yu B."/>
        </authorList>
    </citation>
    <scope>NUCLEOTIDE SEQUENCE</scope>
    <source>
        <strain evidence="1">NM72_1-8</strain>
    </source>
</reference>
<evidence type="ECO:0000313" key="2">
    <source>
        <dbReference type="Proteomes" id="UP000307720"/>
    </source>
</evidence>
<sequence length="300" mass="32719">MNRFAKKFRVLGSLCVLLNLAALFAPLTERIQENYATVTWTQMDYIRSALAEYLPFEKTEGMIPGQEGWIFLFMALPLVLSAAAGIWGLAGSHTQKGSSLLIFAALALYIGMAAGAPQLWPEAAKGQSYCRGLACTLSLVFTGTGTVFAALALAASPRKRKVTAESIPQMEEVKQQQVEAKYNIMTGEKQEKTEMPAHGVLVGITGVYAGAEIPMTDGEYLLLGRQPNNHLVFGGQANVSRNHCRIQWDAGRQKYIFRDYSSNGSFLHGSEDCLPQNLDLELEPGTTIDIGDAGNAFFLK</sequence>
<proteinExistence type="predicted"/>
<protein>
    <submittedName>
        <fullName evidence="1">FHA domain-containing protein</fullName>
    </submittedName>
</protein>
<evidence type="ECO:0000313" key="1">
    <source>
        <dbReference type="EMBL" id="TGY00478.1"/>
    </source>
</evidence>
<name>A0AC61R2I4_9FIRM</name>
<comment type="caution">
    <text evidence="1">The sequence shown here is derived from an EMBL/GenBank/DDBJ whole genome shotgun (WGS) entry which is preliminary data.</text>
</comment>
<organism evidence="1 2">
    <name type="scientific">Hominisplanchenecus murintestinalis</name>
    <dbReference type="NCBI Taxonomy" id="2941517"/>
    <lineage>
        <taxon>Bacteria</taxon>
        <taxon>Bacillati</taxon>
        <taxon>Bacillota</taxon>
        <taxon>Clostridia</taxon>
        <taxon>Lachnospirales</taxon>
        <taxon>Lachnospiraceae</taxon>
        <taxon>Hominisplanchenecus</taxon>
    </lineage>
</organism>
<accession>A0AC61R2I4</accession>
<dbReference type="EMBL" id="SRZB01000002">
    <property type="protein sequence ID" value="TGY00478.1"/>
    <property type="molecule type" value="Genomic_DNA"/>
</dbReference>
<gene>
    <name evidence="1" type="ORF">E5357_02975</name>
</gene>